<protein>
    <recommendedName>
        <fullName evidence="2">site-specific DNA-methyltransferase (adenine-specific)</fullName>
        <ecNumber evidence="2">2.1.1.72</ecNumber>
    </recommendedName>
</protein>
<keyword evidence="3" id="KW-0489">Methyltransferase</keyword>
<keyword evidence="9" id="KW-1185">Reference proteome</keyword>
<proteinExistence type="inferred from homology"/>
<dbReference type="Gene3D" id="3.40.50.150">
    <property type="entry name" value="Vaccinia Virus protein VP39"/>
    <property type="match status" value="1"/>
</dbReference>
<dbReference type="InterPro" id="IPR002052">
    <property type="entry name" value="DNA_methylase_N6_adenine_CS"/>
</dbReference>
<dbReference type="GO" id="GO:0032259">
    <property type="term" value="P:methylation"/>
    <property type="evidence" value="ECO:0007669"/>
    <property type="project" value="UniProtKB-KW"/>
</dbReference>
<accession>A0A160KSZ0</accession>
<dbReference type="PATRIC" id="fig|33888.3.peg.1940"/>
<evidence type="ECO:0000313" key="9">
    <source>
        <dbReference type="Proteomes" id="UP000077071"/>
    </source>
</evidence>
<dbReference type="PANTHER" id="PTHR33841">
    <property type="entry name" value="DNA METHYLTRANSFERASE YEEA-RELATED"/>
    <property type="match status" value="1"/>
</dbReference>
<reference evidence="8 9" key="1">
    <citation type="submission" date="2016-05" db="EMBL/GenBank/DDBJ databases">
        <title>Complete genome sequence of Rathayibacter tritici NCPPB 1953.</title>
        <authorList>
            <person name="Park J."/>
            <person name="Lee H.-H."/>
            <person name="Lee S.-W."/>
            <person name="Seo Y.-S."/>
        </authorList>
    </citation>
    <scope>NUCLEOTIDE SEQUENCE [LARGE SCALE GENOMIC DNA]</scope>
    <source>
        <strain evidence="8 9">NCPPB 1953</strain>
    </source>
</reference>
<dbReference type="REBASE" id="145451">
    <property type="entry name" value="M.Rtr1953II"/>
</dbReference>
<dbReference type="Pfam" id="PF07669">
    <property type="entry name" value="Eco57I"/>
    <property type="match status" value="1"/>
</dbReference>
<dbReference type="Proteomes" id="UP000077071">
    <property type="component" value="Chromosome"/>
</dbReference>
<dbReference type="AlphaFoldDB" id="A0A160KSZ0"/>
<keyword evidence="5" id="KW-0949">S-adenosyl-L-methionine</keyword>
<sequence length="451" mass="49784">MGQFFTPVLAAQIIASLPRIRERGTFRILDPGAGTGILTAAIVERVRRTAPHVRIAVTAIEIDSTLHPALAETLADCERAGAETELINDDFVAWALSTPKRFDLVIQNPPYRKLQSGSTTHSVLRDVGIDVPNVYAGFLALGLRLLDDGGQQTSITPRSWMNGSYYKAFRHDFVRRAGIDAIHTFQSRSKVFGDTGVLQEAIVVTATLGAYPEEIIVRTSHDHRGKASERTVLYREVVTEDFVHVPATQTDADAVAWMNRAVCTLSDLGLSVSTGRVVDFRSRDLLTAERMPHSVPMVYPGNFRGNEIVHPQPSARKPQWFTADAATAAKLLVPAGDYVLVKRFSAKEEKRRLVASVWSGEEAPAFDNKMNYVHDHKRGMEPDVALGLAKWLNSSQVDRYFRVFSGHTQVNAGDLLQMKFPTLSQLRALAESPEETDVAVERIVTRGIVAA</sequence>
<dbReference type="PRINTS" id="PR00507">
    <property type="entry name" value="N12N6MTFRASE"/>
</dbReference>
<evidence type="ECO:0000256" key="1">
    <source>
        <dbReference type="ARBA" id="ARBA00006594"/>
    </source>
</evidence>
<evidence type="ECO:0000259" key="7">
    <source>
        <dbReference type="Pfam" id="PF07669"/>
    </source>
</evidence>
<dbReference type="PROSITE" id="PS00092">
    <property type="entry name" value="N6_MTASE"/>
    <property type="match status" value="1"/>
</dbReference>
<dbReference type="EMBL" id="CP015515">
    <property type="protein sequence ID" value="AND16892.1"/>
    <property type="molecule type" value="Genomic_DNA"/>
</dbReference>
<dbReference type="STRING" id="33888.A6122_1761"/>
<evidence type="ECO:0000256" key="6">
    <source>
        <dbReference type="ARBA" id="ARBA00047942"/>
    </source>
</evidence>
<dbReference type="KEGG" id="rtn:A6122_1761"/>
<evidence type="ECO:0000256" key="4">
    <source>
        <dbReference type="ARBA" id="ARBA00022679"/>
    </source>
</evidence>
<dbReference type="GO" id="GO:0009007">
    <property type="term" value="F:site-specific DNA-methyltransferase (adenine-specific) activity"/>
    <property type="evidence" value="ECO:0007669"/>
    <property type="project" value="UniProtKB-EC"/>
</dbReference>
<dbReference type="PANTHER" id="PTHR33841:SF5">
    <property type="entry name" value="DNA METHYLASE (MODIFICATION METHYLASE) (METHYLTRANSFERASE)-RELATED"/>
    <property type="match status" value="1"/>
</dbReference>
<dbReference type="EC" id="2.1.1.72" evidence="2"/>
<keyword evidence="4" id="KW-0808">Transferase</keyword>
<gene>
    <name evidence="8" type="ORF">A6122_1761</name>
</gene>
<comment type="catalytic activity">
    <reaction evidence="6">
        <text>a 2'-deoxyadenosine in DNA + S-adenosyl-L-methionine = an N(6)-methyl-2'-deoxyadenosine in DNA + S-adenosyl-L-homocysteine + H(+)</text>
        <dbReference type="Rhea" id="RHEA:15197"/>
        <dbReference type="Rhea" id="RHEA-COMP:12418"/>
        <dbReference type="Rhea" id="RHEA-COMP:12419"/>
        <dbReference type="ChEBI" id="CHEBI:15378"/>
        <dbReference type="ChEBI" id="CHEBI:57856"/>
        <dbReference type="ChEBI" id="CHEBI:59789"/>
        <dbReference type="ChEBI" id="CHEBI:90615"/>
        <dbReference type="ChEBI" id="CHEBI:90616"/>
        <dbReference type="EC" id="2.1.1.72"/>
    </reaction>
</comment>
<dbReference type="InterPro" id="IPR050953">
    <property type="entry name" value="N4_N6_ade-DNA_methylase"/>
</dbReference>
<name>A0A160KSZ0_9MICO</name>
<evidence type="ECO:0000256" key="5">
    <source>
        <dbReference type="ARBA" id="ARBA00022691"/>
    </source>
</evidence>
<dbReference type="InterPro" id="IPR011639">
    <property type="entry name" value="MethylTrfase_TaqI-like_dom"/>
</dbReference>
<evidence type="ECO:0000256" key="3">
    <source>
        <dbReference type="ARBA" id="ARBA00022603"/>
    </source>
</evidence>
<feature type="domain" description="Type II methyltransferase M.TaqI-like" evidence="7">
    <location>
        <begin position="87"/>
        <end position="192"/>
    </location>
</feature>
<dbReference type="CDD" id="cd02440">
    <property type="entry name" value="AdoMet_MTases"/>
    <property type="match status" value="1"/>
</dbReference>
<dbReference type="GO" id="GO:0003676">
    <property type="term" value="F:nucleic acid binding"/>
    <property type="evidence" value="ECO:0007669"/>
    <property type="project" value="InterPro"/>
</dbReference>
<dbReference type="GO" id="GO:0006304">
    <property type="term" value="P:DNA modification"/>
    <property type="evidence" value="ECO:0007669"/>
    <property type="project" value="InterPro"/>
</dbReference>
<dbReference type="InterPro" id="IPR029063">
    <property type="entry name" value="SAM-dependent_MTases_sf"/>
</dbReference>
<comment type="similarity">
    <text evidence="1">Belongs to the N(4)/N(6)-methyltransferase family.</text>
</comment>
<organism evidence="8 9">
    <name type="scientific">Rathayibacter tritici</name>
    <dbReference type="NCBI Taxonomy" id="33888"/>
    <lineage>
        <taxon>Bacteria</taxon>
        <taxon>Bacillati</taxon>
        <taxon>Actinomycetota</taxon>
        <taxon>Actinomycetes</taxon>
        <taxon>Micrococcales</taxon>
        <taxon>Microbacteriaceae</taxon>
        <taxon>Rathayibacter</taxon>
    </lineage>
</organism>
<dbReference type="SUPFAM" id="SSF53335">
    <property type="entry name" value="S-adenosyl-L-methionine-dependent methyltransferases"/>
    <property type="match status" value="1"/>
</dbReference>
<evidence type="ECO:0000256" key="2">
    <source>
        <dbReference type="ARBA" id="ARBA00011900"/>
    </source>
</evidence>
<evidence type="ECO:0000313" key="8">
    <source>
        <dbReference type="EMBL" id="AND16892.1"/>
    </source>
</evidence>